<reference evidence="2 3" key="1">
    <citation type="journal article" date="2018" name="Nat. Ecol. Evol.">
        <title>Genomic signatures of mitonuclear coevolution across populations of Tigriopus californicus.</title>
        <authorList>
            <person name="Barreto F.S."/>
            <person name="Watson E.T."/>
            <person name="Lima T.G."/>
            <person name="Willett C.S."/>
            <person name="Edmands S."/>
            <person name="Li W."/>
            <person name="Burton R.S."/>
        </authorList>
    </citation>
    <scope>NUCLEOTIDE SEQUENCE [LARGE SCALE GENOMIC DNA]</scope>
    <source>
        <strain evidence="2 3">San Diego</strain>
    </source>
</reference>
<gene>
    <name evidence="2" type="ORF">TCAL_15251</name>
</gene>
<dbReference type="Proteomes" id="UP000318571">
    <property type="component" value="Chromosome 10"/>
</dbReference>
<evidence type="ECO:0000313" key="2">
    <source>
        <dbReference type="EMBL" id="TRY63003.1"/>
    </source>
</evidence>
<sequence length="104" mass="11882">MTWISKNQAIPHHRHHSKQSQGSDNCLIFLRTSDFRTSLLRLRDDILDMGLTNSIQIPVHPPTTSSRWRFVFPQKGEVPSADVKNWSSRIGGLICEAAVMPKWT</sequence>
<dbReference type="EMBL" id="VCGU01000458">
    <property type="protein sequence ID" value="TRY63003.1"/>
    <property type="molecule type" value="Genomic_DNA"/>
</dbReference>
<proteinExistence type="predicted"/>
<evidence type="ECO:0000313" key="3">
    <source>
        <dbReference type="Proteomes" id="UP000318571"/>
    </source>
</evidence>
<comment type="caution">
    <text evidence="2">The sequence shown here is derived from an EMBL/GenBank/DDBJ whole genome shotgun (WGS) entry which is preliminary data.</text>
</comment>
<keyword evidence="3" id="KW-1185">Reference proteome</keyword>
<evidence type="ECO:0000256" key="1">
    <source>
        <dbReference type="SAM" id="MobiDB-lite"/>
    </source>
</evidence>
<protein>
    <submittedName>
        <fullName evidence="2">Uncharacterized protein</fullName>
    </submittedName>
</protein>
<name>A0A553NC32_TIGCA</name>
<dbReference type="AlphaFoldDB" id="A0A553NC32"/>
<organism evidence="2 3">
    <name type="scientific">Tigriopus californicus</name>
    <name type="common">Marine copepod</name>
    <dbReference type="NCBI Taxonomy" id="6832"/>
    <lineage>
        <taxon>Eukaryota</taxon>
        <taxon>Metazoa</taxon>
        <taxon>Ecdysozoa</taxon>
        <taxon>Arthropoda</taxon>
        <taxon>Crustacea</taxon>
        <taxon>Multicrustacea</taxon>
        <taxon>Hexanauplia</taxon>
        <taxon>Copepoda</taxon>
        <taxon>Harpacticoida</taxon>
        <taxon>Harpacticidae</taxon>
        <taxon>Tigriopus</taxon>
    </lineage>
</organism>
<accession>A0A553NC32</accession>
<feature type="region of interest" description="Disordered" evidence="1">
    <location>
        <begin position="1"/>
        <end position="20"/>
    </location>
</feature>